<gene>
    <name evidence="3" type="ordered locus">Halru_0689</name>
</gene>
<dbReference type="eggNOG" id="arCOG04425">
    <property type="taxonomic scope" value="Archaea"/>
</dbReference>
<protein>
    <submittedName>
        <fullName evidence="3">Protein-tyrosine-phosphatase</fullName>
    </submittedName>
</protein>
<dbReference type="PANTHER" id="PTHR43428:SF1">
    <property type="entry name" value="ARSENATE REDUCTASE"/>
    <property type="match status" value="1"/>
</dbReference>
<evidence type="ECO:0000256" key="1">
    <source>
        <dbReference type="ARBA" id="ARBA00022849"/>
    </source>
</evidence>
<dbReference type="Proteomes" id="UP000010846">
    <property type="component" value="Chromosome"/>
</dbReference>
<evidence type="ECO:0000259" key="2">
    <source>
        <dbReference type="SMART" id="SM00226"/>
    </source>
</evidence>
<dbReference type="KEGG" id="hru:Halru_0689"/>
<dbReference type="STRING" id="797302.Halru_0689"/>
<dbReference type="GO" id="GO:0046685">
    <property type="term" value="P:response to arsenic-containing substance"/>
    <property type="evidence" value="ECO:0007669"/>
    <property type="project" value="UniProtKB-KW"/>
</dbReference>
<dbReference type="InterPro" id="IPR036196">
    <property type="entry name" value="Ptyr_pPase_sf"/>
</dbReference>
<dbReference type="EMBL" id="CP003050">
    <property type="protein sequence ID" value="AGB15316.1"/>
    <property type="molecule type" value="Genomic_DNA"/>
</dbReference>
<keyword evidence="4" id="KW-1185">Reference proteome</keyword>
<dbReference type="InterPro" id="IPR023485">
    <property type="entry name" value="Ptyr_pPase"/>
</dbReference>
<dbReference type="SUPFAM" id="SSF52788">
    <property type="entry name" value="Phosphotyrosine protein phosphatases I"/>
    <property type="match status" value="1"/>
</dbReference>
<dbReference type="PANTHER" id="PTHR43428">
    <property type="entry name" value="ARSENATE REDUCTASE"/>
    <property type="match status" value="1"/>
</dbReference>
<feature type="domain" description="Phosphotyrosine protein phosphatase I" evidence="2">
    <location>
        <begin position="23"/>
        <end position="154"/>
    </location>
</feature>
<proteinExistence type="predicted"/>
<dbReference type="AlphaFoldDB" id="L0IAS4"/>
<dbReference type="HOGENOM" id="CLU_071415_3_3_2"/>
<dbReference type="Pfam" id="PF01451">
    <property type="entry name" value="LMWPc"/>
    <property type="match status" value="1"/>
</dbReference>
<dbReference type="OrthoDB" id="295776at2157"/>
<keyword evidence="1" id="KW-0059">Arsenical resistance</keyword>
<evidence type="ECO:0000313" key="3">
    <source>
        <dbReference type="EMBL" id="AGB15316.1"/>
    </source>
</evidence>
<name>L0IAS4_HALRX</name>
<sequence>MRRGVKGVTDARDVAVDADASTLRLAFVCVQNAGRSQLATALAERERDRRGLEAVEIVTGGTDPADAVHPVVADAMAEAGLDPVDREPRAITPDELAACDVVCTMGCSIDGICPATWRGDARDWDLPDPHGADIETVREIRATIADRVRNLFDELEGSHDE</sequence>
<accession>L0IAS4</accession>
<dbReference type="SMART" id="SM00226">
    <property type="entry name" value="LMWPc"/>
    <property type="match status" value="1"/>
</dbReference>
<dbReference type="Gene3D" id="3.40.50.2300">
    <property type="match status" value="1"/>
</dbReference>
<organism evidence="3 4">
    <name type="scientific">Halovivax ruber (strain DSM 18193 / JCM 13892 / XH-70)</name>
    <dbReference type="NCBI Taxonomy" id="797302"/>
    <lineage>
        <taxon>Archaea</taxon>
        <taxon>Methanobacteriati</taxon>
        <taxon>Methanobacteriota</taxon>
        <taxon>Stenosarchaea group</taxon>
        <taxon>Halobacteria</taxon>
        <taxon>Halobacteriales</taxon>
        <taxon>Natrialbaceae</taxon>
        <taxon>Halovivax</taxon>
    </lineage>
</organism>
<reference evidence="3" key="1">
    <citation type="submission" date="2011-09" db="EMBL/GenBank/DDBJ databases">
        <title>Complete sequence of Halovivax ruber XH-70.</title>
        <authorList>
            <consortium name="US DOE Joint Genome Institute"/>
            <person name="Lucas S."/>
            <person name="Han J."/>
            <person name="Lapidus A."/>
            <person name="Cheng J.-F."/>
            <person name="Goodwin L."/>
            <person name="Pitluck S."/>
            <person name="Peters L."/>
            <person name="Mikhailova N."/>
            <person name="Davenport K."/>
            <person name="Detter J.C."/>
            <person name="Han C."/>
            <person name="Tapia R."/>
            <person name="Land M."/>
            <person name="Hauser L."/>
            <person name="Kyrpides N."/>
            <person name="Ivanova N."/>
            <person name="Pagani I."/>
            <person name="Sproer C."/>
            <person name="Anderson I."/>
            <person name="Woyke T."/>
        </authorList>
    </citation>
    <scope>NUCLEOTIDE SEQUENCE</scope>
    <source>
        <strain evidence="3">XH-70</strain>
    </source>
</reference>
<evidence type="ECO:0000313" key="4">
    <source>
        <dbReference type="Proteomes" id="UP000010846"/>
    </source>
</evidence>